<dbReference type="Proteomes" id="UP001162156">
    <property type="component" value="Unassembled WGS sequence"/>
</dbReference>
<evidence type="ECO:0000313" key="3">
    <source>
        <dbReference type="Proteomes" id="UP001162156"/>
    </source>
</evidence>
<evidence type="ECO:0000313" key="2">
    <source>
        <dbReference type="EMBL" id="KAJ8970486.1"/>
    </source>
</evidence>
<reference evidence="2" key="1">
    <citation type="journal article" date="2023" name="Insect Mol. Biol.">
        <title>Genome sequencing provides insights into the evolution of gene families encoding plant cell wall-degrading enzymes in longhorned beetles.</title>
        <authorList>
            <person name="Shin N.R."/>
            <person name="Okamura Y."/>
            <person name="Kirsch R."/>
            <person name="Pauchet Y."/>
        </authorList>
    </citation>
    <scope>NUCLEOTIDE SEQUENCE</scope>
    <source>
        <strain evidence="2">RBIC_L_NR</strain>
    </source>
</reference>
<accession>A0AAV8ZU67</accession>
<name>A0AAV8ZU67_9CUCU</name>
<comment type="caution">
    <text evidence="2">The sequence shown here is derived from an EMBL/GenBank/DDBJ whole genome shotgun (WGS) entry which is preliminary data.</text>
</comment>
<sequence>MLPQKALLLVDNVPSHPLENEINFDPTFRVLFLPPNYMALLQPMNQNLIQNITVSYRKGLLNYIISHDDGNIVQLLKNFNIKNAVTDLDRA</sequence>
<dbReference type="Pfam" id="PF03184">
    <property type="entry name" value="DDE_1"/>
    <property type="match status" value="1"/>
</dbReference>
<dbReference type="EMBL" id="JANEYF010000345">
    <property type="protein sequence ID" value="KAJ8970486.1"/>
    <property type="molecule type" value="Genomic_DNA"/>
</dbReference>
<dbReference type="AlphaFoldDB" id="A0AAV8ZU67"/>
<organism evidence="2 3">
    <name type="scientific">Rhamnusium bicolor</name>
    <dbReference type="NCBI Taxonomy" id="1586634"/>
    <lineage>
        <taxon>Eukaryota</taxon>
        <taxon>Metazoa</taxon>
        <taxon>Ecdysozoa</taxon>
        <taxon>Arthropoda</taxon>
        <taxon>Hexapoda</taxon>
        <taxon>Insecta</taxon>
        <taxon>Pterygota</taxon>
        <taxon>Neoptera</taxon>
        <taxon>Endopterygota</taxon>
        <taxon>Coleoptera</taxon>
        <taxon>Polyphaga</taxon>
        <taxon>Cucujiformia</taxon>
        <taxon>Chrysomeloidea</taxon>
        <taxon>Cerambycidae</taxon>
        <taxon>Lepturinae</taxon>
        <taxon>Rhagiini</taxon>
        <taxon>Rhamnusium</taxon>
    </lineage>
</organism>
<protein>
    <recommendedName>
        <fullName evidence="1">DDE-1 domain-containing protein</fullName>
    </recommendedName>
</protein>
<dbReference type="InterPro" id="IPR004875">
    <property type="entry name" value="DDE_SF_endonuclease_dom"/>
</dbReference>
<proteinExistence type="predicted"/>
<gene>
    <name evidence="2" type="ORF">NQ314_001203</name>
</gene>
<evidence type="ECO:0000259" key="1">
    <source>
        <dbReference type="Pfam" id="PF03184"/>
    </source>
</evidence>
<dbReference type="GO" id="GO:0003676">
    <property type="term" value="F:nucleic acid binding"/>
    <property type="evidence" value="ECO:0007669"/>
    <property type="project" value="InterPro"/>
</dbReference>
<feature type="domain" description="DDE-1" evidence="1">
    <location>
        <begin position="3"/>
        <end position="87"/>
    </location>
</feature>
<keyword evidence="3" id="KW-1185">Reference proteome</keyword>